<accession>A0A7Y9UUY8</accession>
<dbReference type="Proteomes" id="UP000544110">
    <property type="component" value="Unassembled WGS sequence"/>
</dbReference>
<name>A0A7Y9UUY8_9ACTN</name>
<dbReference type="AlphaFoldDB" id="A0A7Y9UUY8"/>
<dbReference type="EMBL" id="JACCAC010000001">
    <property type="protein sequence ID" value="NYG54420.1"/>
    <property type="molecule type" value="Genomic_DNA"/>
</dbReference>
<gene>
    <name evidence="1" type="ORF">BJ989_000724</name>
</gene>
<keyword evidence="2" id="KW-1185">Reference proteome</keyword>
<evidence type="ECO:0000313" key="2">
    <source>
        <dbReference type="Proteomes" id="UP000544110"/>
    </source>
</evidence>
<comment type="caution">
    <text evidence="1">The sequence shown here is derived from an EMBL/GenBank/DDBJ whole genome shotgun (WGS) entry which is preliminary data.</text>
</comment>
<organism evidence="1 2">
    <name type="scientific">Nocardioides perillae</name>
    <dbReference type="NCBI Taxonomy" id="1119534"/>
    <lineage>
        <taxon>Bacteria</taxon>
        <taxon>Bacillati</taxon>
        <taxon>Actinomycetota</taxon>
        <taxon>Actinomycetes</taxon>
        <taxon>Propionibacteriales</taxon>
        <taxon>Nocardioidaceae</taxon>
        <taxon>Nocardioides</taxon>
    </lineage>
</organism>
<evidence type="ECO:0000313" key="1">
    <source>
        <dbReference type="EMBL" id="NYG54420.1"/>
    </source>
</evidence>
<proteinExistence type="predicted"/>
<reference evidence="1 2" key="1">
    <citation type="submission" date="2020-07" db="EMBL/GenBank/DDBJ databases">
        <title>Sequencing the genomes of 1000 actinobacteria strains.</title>
        <authorList>
            <person name="Klenk H.-P."/>
        </authorList>
    </citation>
    <scope>NUCLEOTIDE SEQUENCE [LARGE SCALE GENOMIC DNA]</scope>
    <source>
        <strain evidence="1 2">DSM 24552</strain>
    </source>
</reference>
<dbReference type="RefSeq" id="WP_179517041.1">
    <property type="nucleotide sequence ID" value="NZ_JACCAC010000001.1"/>
</dbReference>
<sequence>MTEEEREDLRLVRLETQHLKLRSRHSSALTHLLEERKDLTGVHAMADFVTESVRWSA</sequence>
<protein>
    <submittedName>
        <fullName evidence="1">Uncharacterized protein</fullName>
    </submittedName>
</protein>